<dbReference type="CDD" id="cd01283">
    <property type="entry name" value="cytidine_deaminase"/>
    <property type="match status" value="1"/>
</dbReference>
<dbReference type="GO" id="GO:0042802">
    <property type="term" value="F:identical protein binding"/>
    <property type="evidence" value="ECO:0007669"/>
    <property type="project" value="UniProtKB-ARBA"/>
</dbReference>
<evidence type="ECO:0000256" key="2">
    <source>
        <dbReference type="ARBA" id="ARBA00022723"/>
    </source>
</evidence>
<dbReference type="Pfam" id="PF00383">
    <property type="entry name" value="dCMP_cyt_deam_1"/>
    <property type="match status" value="1"/>
</dbReference>
<dbReference type="PROSITE" id="PS51747">
    <property type="entry name" value="CYT_DCMP_DEAMINASES_2"/>
    <property type="match status" value="1"/>
</dbReference>
<dbReference type="EMBL" id="CP044016">
    <property type="protein sequence ID" value="QES89210.1"/>
    <property type="molecule type" value="Genomic_DNA"/>
</dbReference>
<dbReference type="EC" id="3.5.4.5" evidence="6"/>
<dbReference type="PROSITE" id="PS00903">
    <property type="entry name" value="CYT_DCMP_DEAMINASES_1"/>
    <property type="match status" value="1"/>
</dbReference>
<reference evidence="6 7" key="1">
    <citation type="submission" date="2019-09" db="EMBL/GenBank/DDBJ databases">
        <title>Complete genome sequence of Arachidicoccus sp. B3-10 isolated from apple orchard soil.</title>
        <authorList>
            <person name="Kim H.S."/>
            <person name="Han K.-I."/>
            <person name="Suh M.K."/>
            <person name="Lee K.C."/>
            <person name="Eom M.K."/>
            <person name="Kim J.-S."/>
            <person name="Kang S.W."/>
            <person name="Sin Y."/>
            <person name="Lee J.-S."/>
        </authorList>
    </citation>
    <scope>NUCLEOTIDE SEQUENCE [LARGE SCALE GENOMIC DNA]</scope>
    <source>
        <strain evidence="6 7">B3-10</strain>
    </source>
</reference>
<keyword evidence="2" id="KW-0479">Metal-binding</keyword>
<dbReference type="RefSeq" id="WP_131330156.1">
    <property type="nucleotide sequence ID" value="NZ_CP044016.1"/>
</dbReference>
<dbReference type="PANTHER" id="PTHR11644">
    <property type="entry name" value="CYTIDINE DEAMINASE"/>
    <property type="match status" value="1"/>
</dbReference>
<name>A0A5P2G639_9BACT</name>
<keyword evidence="3 6" id="KW-0378">Hydrolase</keyword>
<dbReference type="InterPro" id="IPR016193">
    <property type="entry name" value="Cytidine_deaminase-like"/>
</dbReference>
<dbReference type="OrthoDB" id="9795347at2"/>
<dbReference type="SUPFAM" id="SSF53927">
    <property type="entry name" value="Cytidine deaminase-like"/>
    <property type="match status" value="1"/>
</dbReference>
<dbReference type="NCBIfam" id="NF004064">
    <property type="entry name" value="PRK05578.1"/>
    <property type="match status" value="1"/>
</dbReference>
<dbReference type="GO" id="GO:0072527">
    <property type="term" value="P:pyrimidine-containing compound metabolic process"/>
    <property type="evidence" value="ECO:0007669"/>
    <property type="project" value="UniProtKB-ARBA"/>
</dbReference>
<feature type="domain" description="CMP/dCMP-type deaminase" evidence="5">
    <location>
        <begin position="20"/>
        <end position="159"/>
    </location>
</feature>
<dbReference type="GO" id="GO:0004126">
    <property type="term" value="F:cytidine deaminase activity"/>
    <property type="evidence" value="ECO:0007669"/>
    <property type="project" value="UniProtKB-EC"/>
</dbReference>
<proteinExistence type="inferred from homology"/>
<evidence type="ECO:0000313" key="7">
    <source>
        <dbReference type="Proteomes" id="UP000292424"/>
    </source>
</evidence>
<accession>A0A5P2G639</accession>
<sequence length="162" mass="17819">MQKELHISYEEFNNWAELNEQDRNLLSAAQDATGLAYVPYSQFKVGAAVLLESGKIYKAGNQENASYPVTICAERTLLSTLTSVANGEKILAMAVSYYKNSENYTQPISPCGMCRQAIVEAETRQGAPITIILGANNPENKVYKVDGIASLLPFQFTSEDLK</sequence>
<evidence type="ECO:0000256" key="3">
    <source>
        <dbReference type="ARBA" id="ARBA00022801"/>
    </source>
</evidence>
<dbReference type="InterPro" id="IPR016192">
    <property type="entry name" value="APOBEC/CMP_deaminase_Zn-bd"/>
</dbReference>
<organism evidence="6 7">
    <name type="scientific">Rhizosphaericola mali</name>
    <dbReference type="NCBI Taxonomy" id="2545455"/>
    <lineage>
        <taxon>Bacteria</taxon>
        <taxon>Pseudomonadati</taxon>
        <taxon>Bacteroidota</taxon>
        <taxon>Chitinophagia</taxon>
        <taxon>Chitinophagales</taxon>
        <taxon>Chitinophagaceae</taxon>
        <taxon>Rhizosphaericola</taxon>
    </lineage>
</organism>
<dbReference type="Gene3D" id="3.40.140.10">
    <property type="entry name" value="Cytidine Deaminase, domain 2"/>
    <property type="match status" value="1"/>
</dbReference>
<evidence type="ECO:0000256" key="1">
    <source>
        <dbReference type="ARBA" id="ARBA00006576"/>
    </source>
</evidence>
<comment type="similarity">
    <text evidence="1">Belongs to the cytidine and deoxycytidylate deaminase family.</text>
</comment>
<dbReference type="InterPro" id="IPR050202">
    <property type="entry name" value="Cyt/Deoxycyt_deaminase"/>
</dbReference>
<dbReference type="GO" id="GO:0005829">
    <property type="term" value="C:cytosol"/>
    <property type="evidence" value="ECO:0007669"/>
    <property type="project" value="TreeGrafter"/>
</dbReference>
<dbReference type="AlphaFoldDB" id="A0A5P2G639"/>
<dbReference type="InterPro" id="IPR002125">
    <property type="entry name" value="CMP_dCMP_dom"/>
</dbReference>
<dbReference type="GO" id="GO:0008270">
    <property type="term" value="F:zinc ion binding"/>
    <property type="evidence" value="ECO:0007669"/>
    <property type="project" value="InterPro"/>
</dbReference>
<dbReference type="PANTHER" id="PTHR11644:SF2">
    <property type="entry name" value="CYTIDINE DEAMINASE"/>
    <property type="match status" value="1"/>
</dbReference>
<dbReference type="KEGG" id="arac:E0W69_011230"/>
<dbReference type="Proteomes" id="UP000292424">
    <property type="component" value="Chromosome"/>
</dbReference>
<evidence type="ECO:0000256" key="4">
    <source>
        <dbReference type="ARBA" id="ARBA00022833"/>
    </source>
</evidence>
<keyword evidence="7" id="KW-1185">Reference proteome</keyword>
<evidence type="ECO:0000259" key="5">
    <source>
        <dbReference type="PROSITE" id="PS51747"/>
    </source>
</evidence>
<gene>
    <name evidence="6" type="ORF">E0W69_011230</name>
</gene>
<dbReference type="GO" id="GO:0055086">
    <property type="term" value="P:nucleobase-containing small molecule metabolic process"/>
    <property type="evidence" value="ECO:0007669"/>
    <property type="project" value="UniProtKB-ARBA"/>
</dbReference>
<keyword evidence="4" id="KW-0862">Zinc</keyword>
<evidence type="ECO:0000313" key="6">
    <source>
        <dbReference type="EMBL" id="QES89210.1"/>
    </source>
</evidence>
<protein>
    <submittedName>
        <fullName evidence="6">Cytidine deaminase</fullName>
        <ecNumber evidence="6">3.5.4.5</ecNumber>
    </submittedName>
</protein>